<dbReference type="SUPFAM" id="SSF55068">
    <property type="entry name" value="Peptide methionine sulfoxide reductase"/>
    <property type="match status" value="1"/>
</dbReference>
<dbReference type="InterPro" id="IPR002569">
    <property type="entry name" value="Met_Sox_Rdtase_MsrA_dom"/>
</dbReference>
<gene>
    <name evidence="6" type="ORF">NT6N_26270</name>
</gene>
<feature type="domain" description="Peptide methionine sulphoxide reductase MsrA" evidence="5">
    <location>
        <begin position="3"/>
        <end position="99"/>
    </location>
</feature>
<dbReference type="GO" id="GO:0034599">
    <property type="term" value="P:cellular response to oxidative stress"/>
    <property type="evidence" value="ECO:0007669"/>
    <property type="project" value="TreeGrafter"/>
</dbReference>
<dbReference type="AlphaFoldDB" id="A0AAT9FNN7"/>
<dbReference type="InterPro" id="IPR050162">
    <property type="entry name" value="MsrA_MetSO_reductase"/>
</dbReference>
<sequence length="165" mass="19024">MGDHTEAISIDFDPNVISYEKLLVYFWNGHRCQYSGMGRQYMNAVFYQNDEQKKIAEASRSKQAEQLGIKETEVKTKIIPVGEFTYAEGYHQKYALTRQHDLRDFLEQTYPSSKELADSTVATRLNAYLGNGAAKDWKAFLQELPSYGLPENLESQVRKIAERKQ</sequence>
<dbReference type="EMBL" id="AP026866">
    <property type="protein sequence ID" value="BDS07587.1"/>
    <property type="molecule type" value="Genomic_DNA"/>
</dbReference>
<comment type="catalytic activity">
    <reaction evidence="4">
        <text>[thioredoxin]-disulfide + L-methionine + H2O = L-methionine (S)-S-oxide + [thioredoxin]-dithiol</text>
        <dbReference type="Rhea" id="RHEA:19993"/>
        <dbReference type="Rhea" id="RHEA-COMP:10698"/>
        <dbReference type="Rhea" id="RHEA-COMP:10700"/>
        <dbReference type="ChEBI" id="CHEBI:15377"/>
        <dbReference type="ChEBI" id="CHEBI:29950"/>
        <dbReference type="ChEBI" id="CHEBI:50058"/>
        <dbReference type="ChEBI" id="CHEBI:57844"/>
        <dbReference type="ChEBI" id="CHEBI:58772"/>
        <dbReference type="EC" id="1.8.4.11"/>
    </reaction>
</comment>
<evidence type="ECO:0000256" key="1">
    <source>
        <dbReference type="ARBA" id="ARBA00012502"/>
    </source>
</evidence>
<reference evidence="6" key="1">
    <citation type="submission" date="2024-07" db="EMBL/GenBank/DDBJ databases">
        <title>Complete genome sequence of Verrucomicrobiaceae bacterium NT6N.</title>
        <authorList>
            <person name="Huang C."/>
            <person name="Takami H."/>
            <person name="Hamasaki K."/>
        </authorList>
    </citation>
    <scope>NUCLEOTIDE SEQUENCE</scope>
    <source>
        <strain evidence="6">NT6N</strain>
    </source>
</reference>
<dbReference type="GO" id="GO:0008113">
    <property type="term" value="F:peptide-methionine (S)-S-oxide reductase activity"/>
    <property type="evidence" value="ECO:0007669"/>
    <property type="project" value="UniProtKB-EC"/>
</dbReference>
<dbReference type="PANTHER" id="PTHR42799:SF13">
    <property type="entry name" value="PEPTIDE METHIONINE SULFOXIDE REDUCTASE"/>
    <property type="match status" value="1"/>
</dbReference>
<dbReference type="Pfam" id="PF01625">
    <property type="entry name" value="PMSR"/>
    <property type="match status" value="1"/>
</dbReference>
<proteinExistence type="predicted"/>
<accession>A0AAT9FNN7</accession>
<protein>
    <recommendedName>
        <fullName evidence="1">peptide-methionine (S)-S-oxide reductase</fullName>
        <ecNumber evidence="1">1.8.4.11</ecNumber>
    </recommendedName>
</protein>
<comment type="catalytic activity">
    <reaction evidence="3">
        <text>L-methionyl-[protein] + [thioredoxin]-disulfide + H2O = L-methionyl-(S)-S-oxide-[protein] + [thioredoxin]-dithiol</text>
        <dbReference type="Rhea" id="RHEA:14217"/>
        <dbReference type="Rhea" id="RHEA-COMP:10698"/>
        <dbReference type="Rhea" id="RHEA-COMP:10700"/>
        <dbReference type="Rhea" id="RHEA-COMP:12313"/>
        <dbReference type="Rhea" id="RHEA-COMP:12315"/>
        <dbReference type="ChEBI" id="CHEBI:15377"/>
        <dbReference type="ChEBI" id="CHEBI:16044"/>
        <dbReference type="ChEBI" id="CHEBI:29950"/>
        <dbReference type="ChEBI" id="CHEBI:44120"/>
        <dbReference type="ChEBI" id="CHEBI:50058"/>
        <dbReference type="EC" id="1.8.4.11"/>
    </reaction>
</comment>
<keyword evidence="2" id="KW-0560">Oxidoreductase</keyword>
<evidence type="ECO:0000313" key="6">
    <source>
        <dbReference type="EMBL" id="BDS07587.1"/>
    </source>
</evidence>
<dbReference type="Gene3D" id="3.30.1060.10">
    <property type="entry name" value="Peptide methionine sulphoxide reductase MsrA"/>
    <property type="match status" value="1"/>
</dbReference>
<dbReference type="KEGG" id="osu:NT6N_26270"/>
<dbReference type="EC" id="1.8.4.11" evidence="1"/>
<dbReference type="PANTHER" id="PTHR42799">
    <property type="entry name" value="MITOCHONDRIAL PEPTIDE METHIONINE SULFOXIDE REDUCTASE"/>
    <property type="match status" value="1"/>
</dbReference>
<organism evidence="6">
    <name type="scientific">Oceaniferula spumae</name>
    <dbReference type="NCBI Taxonomy" id="2979115"/>
    <lineage>
        <taxon>Bacteria</taxon>
        <taxon>Pseudomonadati</taxon>
        <taxon>Verrucomicrobiota</taxon>
        <taxon>Verrucomicrobiia</taxon>
        <taxon>Verrucomicrobiales</taxon>
        <taxon>Verrucomicrobiaceae</taxon>
        <taxon>Oceaniferula</taxon>
    </lineage>
</organism>
<dbReference type="GO" id="GO:0005737">
    <property type="term" value="C:cytoplasm"/>
    <property type="evidence" value="ECO:0007669"/>
    <property type="project" value="TreeGrafter"/>
</dbReference>
<name>A0AAT9FNN7_9BACT</name>
<evidence type="ECO:0000256" key="2">
    <source>
        <dbReference type="ARBA" id="ARBA00023002"/>
    </source>
</evidence>
<evidence type="ECO:0000259" key="5">
    <source>
        <dbReference type="Pfam" id="PF01625"/>
    </source>
</evidence>
<evidence type="ECO:0000256" key="4">
    <source>
        <dbReference type="ARBA" id="ARBA00048782"/>
    </source>
</evidence>
<evidence type="ECO:0000256" key="3">
    <source>
        <dbReference type="ARBA" id="ARBA00047806"/>
    </source>
</evidence>
<dbReference type="InterPro" id="IPR036509">
    <property type="entry name" value="Met_Sox_Rdtase_MsrA_sf"/>
</dbReference>